<dbReference type="STRING" id="592028.GCWU000321_01157"/>
<comment type="caution">
    <text evidence="1">The sequence shown here is derived from an EMBL/GenBank/DDBJ whole genome shotgun (WGS) entry which is preliminary data.</text>
</comment>
<evidence type="ECO:0000313" key="2">
    <source>
        <dbReference type="Proteomes" id="UP000004736"/>
    </source>
</evidence>
<gene>
    <name evidence="1" type="ORF">GCWU000321_01157</name>
</gene>
<dbReference type="HOGENOM" id="CLU_2952993_0_0_9"/>
<dbReference type="AlphaFoldDB" id="C9LNN4"/>
<reference evidence="1" key="1">
    <citation type="submission" date="2009-09" db="EMBL/GenBank/DDBJ databases">
        <authorList>
            <person name="Weinstock G."/>
            <person name="Sodergren E."/>
            <person name="Clifton S."/>
            <person name="Fulton L."/>
            <person name="Fulton B."/>
            <person name="Courtney L."/>
            <person name="Fronick C."/>
            <person name="Harrison M."/>
            <person name="Strong C."/>
            <person name="Farmer C."/>
            <person name="Delahaunty K."/>
            <person name="Markovic C."/>
            <person name="Hall O."/>
            <person name="Minx P."/>
            <person name="Tomlinson C."/>
            <person name="Mitreva M."/>
            <person name="Nelson J."/>
            <person name="Hou S."/>
            <person name="Wollam A."/>
            <person name="Pepin K.H."/>
            <person name="Johnson M."/>
            <person name="Bhonagiri V."/>
            <person name="Nash W.E."/>
            <person name="Warren W."/>
            <person name="Chinwalla A."/>
            <person name="Mardis E.R."/>
            <person name="Wilson R.K."/>
        </authorList>
    </citation>
    <scope>NUCLEOTIDE SEQUENCE [LARGE SCALE GENOMIC DNA]</scope>
    <source>
        <strain evidence="1">DSM 15470</strain>
    </source>
</reference>
<accession>C9LNN4</accession>
<dbReference type="EMBL" id="ACIM02000001">
    <property type="protein sequence ID" value="EEW97170.1"/>
    <property type="molecule type" value="Genomic_DNA"/>
</dbReference>
<sequence>MENAGMSIWGGKETGGLGVSRNVSQWRYSFKIFSIGTYREEGTVYSRIRNEISINGMRG</sequence>
<name>C9LNN4_9FIRM</name>
<evidence type="ECO:0000313" key="1">
    <source>
        <dbReference type="EMBL" id="EEW97170.1"/>
    </source>
</evidence>
<keyword evidence="2" id="KW-1185">Reference proteome</keyword>
<dbReference type="Proteomes" id="UP000004736">
    <property type="component" value="Unassembled WGS sequence"/>
</dbReference>
<proteinExistence type="predicted"/>
<organism evidence="1 2">
    <name type="scientific">Dialister invisus DSM 15470</name>
    <dbReference type="NCBI Taxonomy" id="592028"/>
    <lineage>
        <taxon>Bacteria</taxon>
        <taxon>Bacillati</taxon>
        <taxon>Bacillota</taxon>
        <taxon>Negativicutes</taxon>
        <taxon>Veillonellales</taxon>
        <taxon>Veillonellaceae</taxon>
        <taxon>Dialister</taxon>
    </lineage>
</organism>
<protein>
    <submittedName>
        <fullName evidence="1">Uncharacterized protein</fullName>
    </submittedName>
</protein>